<accession>A0ABN7T6B7</accession>
<evidence type="ECO:0000313" key="6">
    <source>
        <dbReference type="Proteomes" id="UP001158576"/>
    </source>
</evidence>
<name>A0ABN7T6B7_OIKDI</name>
<sequence length="1126" mass="129553">MNKDEIETDIVNIEDFLKRSQDFTAQTQKSRLTVDAYRDNKELSHILKDASFLIDTGEPRAKEAVEYIFQTCVSAAFQFLSRDWFYSSRPEDDAHIQRRNFELVDLLARILRNNILDKNMLAVMFHLFNPNSIFHQRRTRSGPPSYESVTVPEKYRFVTGVNENVFLQEIIERFGKQGGFQYANSQLSSLDVELIPIYFCTFAEAIKVVSESCAQYFLPMKEKLSEYLASLTDKEIKSLDLRSDAFGPLTVITSFAKILAHFGASQKSLQLEHFNLLHRVLKLSTYNGRMFALNEIMTQLNSTKQFYNDSNKLSAKEAADWTKEALLPVMLRDSLHLKQYVERVVNVLIFMMDHDVLTTSDIDMIWNAKLGAHPAIILNIDDLFASIADKLSDNLLGYLLDKFRNMWLASDASKKDREQLLSLVKRLAEDPRIGDKILDLLWGMATGVDVSEEILNDTLQNLVKILDNRSVDRDKRKIRWLSKLAAEFKQNPDLTIPVIKLIELIGNDLPDDNYTVGMTRKRALEDLQNNEQLIHAVISDMIKFTSSQETRPKTIHGHLTEISLRLSFIKYILQEARLYLEYKDAVAVWEKLVVPGDPEMRELGFTWFKSIMGQEPDLNSVSIFNFFASHILAMEPEKLTPAGVTCFYYFFNAISSQNKPDSSIGSENPSQDGINYLWKTLCSCDAVLAPDVIDIINNYYTNMFITGTAQNHNDFFEECIQRIKTFHDTLKIITDAKESKESDAAADKSSVTLKICRIVDLFQRYLSEFPQNRMQEDNLALGRSWRGVKKIYTVQIEQQNIKVDMHSNNNIRHLSERLQHQFPDIRKDLIILPEQNSQHILESEQMLETSAKNEQVNFYARFVQERLKARKRSVRPDDSLENHPTFITDIIGLMELALDISEYSLVNSIMKLVLVLPGDTKALRIAIMRKKDLKSFFNSESQSMNWYNLCLLRSLLLPTEPTQQTRDVLAFFFASNGPAAIMNLLDLSQSKIVQTSRPEIILHVLETLAEVQRFITLIHVRSIGDTSIWDTLRCLDEYLYSTAENIPIQKGQLISMTPTIIQGTWQICHKVSKTSTDSYISTLFEEVYKTAFESLSWLLVTNKICSFKTNDNKLRNSFSSLFLLCY</sequence>
<dbReference type="Proteomes" id="UP001158576">
    <property type="component" value="Chromosome 2"/>
</dbReference>
<evidence type="ECO:0000256" key="1">
    <source>
        <dbReference type="ARBA" id="ARBA00022670"/>
    </source>
</evidence>
<organism evidence="5 6">
    <name type="scientific">Oikopleura dioica</name>
    <name type="common">Tunicate</name>
    <dbReference type="NCBI Taxonomy" id="34765"/>
    <lineage>
        <taxon>Eukaryota</taxon>
        <taxon>Metazoa</taxon>
        <taxon>Chordata</taxon>
        <taxon>Tunicata</taxon>
        <taxon>Appendicularia</taxon>
        <taxon>Copelata</taxon>
        <taxon>Oikopleuridae</taxon>
        <taxon>Oikopleura</taxon>
    </lineage>
</organism>
<dbReference type="Pfam" id="PF25010">
    <property type="entry name" value="ARM_UBP24_USP9X-Y"/>
    <property type="match status" value="1"/>
</dbReference>
<evidence type="ECO:0000256" key="3">
    <source>
        <dbReference type="ARBA" id="ARBA00022801"/>
    </source>
</evidence>
<gene>
    <name evidence="5" type="ORF">OKIOD_LOCUS15031</name>
</gene>
<evidence type="ECO:0000256" key="2">
    <source>
        <dbReference type="ARBA" id="ARBA00022786"/>
    </source>
</evidence>
<feature type="domain" description="UBP34/UBP24/USP9X/USP9Y-like ARM repeat region" evidence="4">
    <location>
        <begin position="272"/>
        <end position="654"/>
    </location>
</feature>
<reference evidence="5 6" key="1">
    <citation type="submission" date="2021-04" db="EMBL/GenBank/DDBJ databases">
        <authorList>
            <person name="Bliznina A."/>
        </authorList>
    </citation>
    <scope>NUCLEOTIDE SEQUENCE [LARGE SCALE GENOMIC DNA]</scope>
</reference>
<keyword evidence="6" id="KW-1185">Reference proteome</keyword>
<keyword evidence="1" id="KW-0645">Protease</keyword>
<keyword evidence="2" id="KW-0833">Ubl conjugation pathway</keyword>
<keyword evidence="3" id="KW-0378">Hydrolase</keyword>
<protein>
    <submittedName>
        <fullName evidence="5">Oidioi.mRNA.OKI2018_I69.chr2.g6266.t1.cds</fullName>
    </submittedName>
</protein>
<evidence type="ECO:0000259" key="4">
    <source>
        <dbReference type="Pfam" id="PF25010"/>
    </source>
</evidence>
<dbReference type="EMBL" id="OU015567">
    <property type="protein sequence ID" value="CAG5112003.1"/>
    <property type="molecule type" value="Genomic_DNA"/>
</dbReference>
<proteinExistence type="predicted"/>
<evidence type="ECO:0000313" key="5">
    <source>
        <dbReference type="EMBL" id="CAG5112003.1"/>
    </source>
</evidence>
<dbReference type="InterPro" id="IPR056850">
    <property type="entry name" value="ARM_UBP34_24_USP9X_Y"/>
</dbReference>